<dbReference type="RefSeq" id="WP_227577670.1">
    <property type="nucleotide sequence ID" value="NZ_CP101987.1"/>
</dbReference>
<dbReference type="InterPro" id="IPR009839">
    <property type="entry name" value="SseB_N"/>
</dbReference>
<organism evidence="3 4">
    <name type="scientific">Cellulomonas xiejunii</name>
    <dbReference type="NCBI Taxonomy" id="2968083"/>
    <lineage>
        <taxon>Bacteria</taxon>
        <taxon>Bacillati</taxon>
        <taxon>Actinomycetota</taxon>
        <taxon>Actinomycetes</taxon>
        <taxon>Micrococcales</taxon>
        <taxon>Cellulomonadaceae</taxon>
        <taxon>Cellulomonas</taxon>
    </lineage>
</organism>
<keyword evidence="4" id="KW-1185">Reference proteome</keyword>
<reference evidence="3 4" key="1">
    <citation type="submission" date="2022-07" db="EMBL/GenBank/DDBJ databases">
        <title>Novel species in genus cellulomonas.</title>
        <authorList>
            <person name="Ye L."/>
        </authorList>
    </citation>
    <scope>NUCLEOTIDE SEQUENCE [LARGE SCALE GENOMIC DNA]</scope>
    <source>
        <strain evidence="4">zg-B89</strain>
    </source>
</reference>
<name>A0ABY5KU65_9CELL</name>
<gene>
    <name evidence="3" type="ORF">NP048_08025</name>
</gene>
<dbReference type="EMBL" id="CP101987">
    <property type="protein sequence ID" value="UUI73363.1"/>
    <property type="molecule type" value="Genomic_DNA"/>
</dbReference>
<feature type="region of interest" description="Disordered" evidence="1">
    <location>
        <begin position="1"/>
        <end position="20"/>
    </location>
</feature>
<accession>A0ABY5KU65</accession>
<sequence length="242" mass="24974">MKGRELPPSSPFAGDDGSPDPGLTAVLARYGAGEVPLADVVVALAPTRVLVPVLAELDAAGVVEHDGHAHTVDKEASAGIVALRTPDGRTALPVFSGVDTMTRWRPEARPVPTAVPRAALSAVAEGWEVVVLDPAGPVTVALPRTAVYALAQGLDWQPAVSDGRVADDVRAAVRTALADVRLVVEAEAVPGTRAEVAVRLALPAGLDRAGLDRVLAQVNDALAHDPVVAARVDSLELRVRPA</sequence>
<dbReference type="Proteomes" id="UP001316384">
    <property type="component" value="Chromosome"/>
</dbReference>
<protein>
    <submittedName>
        <fullName evidence="3">SseB family protein</fullName>
    </submittedName>
</protein>
<evidence type="ECO:0000259" key="2">
    <source>
        <dbReference type="Pfam" id="PF07179"/>
    </source>
</evidence>
<proteinExistence type="predicted"/>
<evidence type="ECO:0000256" key="1">
    <source>
        <dbReference type="SAM" id="MobiDB-lite"/>
    </source>
</evidence>
<feature type="domain" description="SseB protein N-terminal" evidence="2">
    <location>
        <begin position="23"/>
        <end position="147"/>
    </location>
</feature>
<dbReference type="Pfam" id="PF07179">
    <property type="entry name" value="SseB"/>
    <property type="match status" value="1"/>
</dbReference>
<evidence type="ECO:0000313" key="4">
    <source>
        <dbReference type="Proteomes" id="UP001316384"/>
    </source>
</evidence>
<evidence type="ECO:0000313" key="3">
    <source>
        <dbReference type="EMBL" id="UUI73363.1"/>
    </source>
</evidence>